<dbReference type="GO" id="GO:0045892">
    <property type="term" value="P:negative regulation of DNA-templated transcription"/>
    <property type="evidence" value="ECO:0007669"/>
    <property type="project" value="TreeGrafter"/>
</dbReference>
<accession>A0A7W8JY77</accession>
<evidence type="ECO:0000313" key="5">
    <source>
        <dbReference type="EMBL" id="MBB5363926.1"/>
    </source>
</evidence>
<dbReference type="Gene3D" id="1.10.10.10">
    <property type="entry name" value="Winged helix-like DNA-binding domain superfamily/Winged helix DNA-binding domain"/>
    <property type="match status" value="1"/>
</dbReference>
<evidence type="ECO:0000256" key="1">
    <source>
        <dbReference type="ARBA" id="ARBA00023015"/>
    </source>
</evidence>
<dbReference type="InterPro" id="IPR028978">
    <property type="entry name" value="Chorismate_lyase_/UTRA_dom_sf"/>
</dbReference>
<sequence length="224" mass="24526">MLQSAEFVPGDRIPSERELAEQLGISRMTVRRAVNHLVDVGVLERDSTTGTRVSQPKVQRVLGQEQLHSLTQMVAASGGVPGGYVLSFEQTAANGLLSEHLKVALGTPLYKIKRVRLVDRIPFCVETSFLLAQVFPDLSAADMDGDHSLYQVLEQRYGLEIGVGESAISVGQAGTDEATILNLPEKASVLVFRSTVQDRQGKAFEYLYSVNHPDLVTFSFNAHK</sequence>
<dbReference type="AlphaFoldDB" id="A0A7W8JY77"/>
<dbReference type="PANTHER" id="PTHR44846">
    <property type="entry name" value="MANNOSYL-D-GLYCERATE TRANSPORT/METABOLISM SYSTEM REPRESSOR MNGR-RELATED"/>
    <property type="match status" value="1"/>
</dbReference>
<dbReference type="GO" id="GO:0003700">
    <property type="term" value="F:DNA-binding transcription factor activity"/>
    <property type="evidence" value="ECO:0007669"/>
    <property type="project" value="InterPro"/>
</dbReference>
<dbReference type="PRINTS" id="PR00035">
    <property type="entry name" value="HTHGNTR"/>
</dbReference>
<keyword evidence="3" id="KW-0804">Transcription</keyword>
<evidence type="ECO:0000256" key="2">
    <source>
        <dbReference type="ARBA" id="ARBA00023125"/>
    </source>
</evidence>
<gene>
    <name evidence="5" type="ORF">HNQ08_003033</name>
</gene>
<dbReference type="Gene3D" id="3.40.1410.10">
    <property type="entry name" value="Chorismate lyase-like"/>
    <property type="match status" value="1"/>
</dbReference>
<name>A0A7W8JY77_9DEIO</name>
<comment type="caution">
    <text evidence="5">The sequence shown here is derived from an EMBL/GenBank/DDBJ whole genome shotgun (WGS) entry which is preliminary data.</text>
</comment>
<proteinExistence type="predicted"/>
<dbReference type="PROSITE" id="PS50949">
    <property type="entry name" value="HTH_GNTR"/>
    <property type="match status" value="1"/>
</dbReference>
<keyword evidence="1" id="KW-0805">Transcription regulation</keyword>
<dbReference type="EMBL" id="JACHFL010000007">
    <property type="protein sequence ID" value="MBB5363926.1"/>
    <property type="molecule type" value="Genomic_DNA"/>
</dbReference>
<dbReference type="Proteomes" id="UP000552709">
    <property type="component" value="Unassembled WGS sequence"/>
</dbReference>
<dbReference type="InterPro" id="IPR000524">
    <property type="entry name" value="Tscrpt_reg_HTH_GntR"/>
</dbReference>
<feature type="domain" description="HTH gntR-type" evidence="4">
    <location>
        <begin position="1"/>
        <end position="56"/>
    </location>
</feature>
<dbReference type="SUPFAM" id="SSF64288">
    <property type="entry name" value="Chorismate lyase-like"/>
    <property type="match status" value="1"/>
</dbReference>
<evidence type="ECO:0000259" key="4">
    <source>
        <dbReference type="PROSITE" id="PS50949"/>
    </source>
</evidence>
<evidence type="ECO:0000256" key="3">
    <source>
        <dbReference type="ARBA" id="ARBA00023163"/>
    </source>
</evidence>
<dbReference type="InterPro" id="IPR036388">
    <property type="entry name" value="WH-like_DNA-bd_sf"/>
</dbReference>
<dbReference type="InterPro" id="IPR050679">
    <property type="entry name" value="Bact_HTH_transcr_reg"/>
</dbReference>
<evidence type="ECO:0000313" key="6">
    <source>
        <dbReference type="Proteomes" id="UP000552709"/>
    </source>
</evidence>
<keyword evidence="6" id="KW-1185">Reference proteome</keyword>
<dbReference type="Pfam" id="PF07702">
    <property type="entry name" value="UTRA"/>
    <property type="match status" value="1"/>
</dbReference>
<dbReference type="SMART" id="SM00866">
    <property type="entry name" value="UTRA"/>
    <property type="match status" value="1"/>
</dbReference>
<dbReference type="GO" id="GO:0003677">
    <property type="term" value="F:DNA binding"/>
    <property type="evidence" value="ECO:0007669"/>
    <property type="project" value="UniProtKB-KW"/>
</dbReference>
<keyword evidence="2" id="KW-0238">DNA-binding</keyword>
<dbReference type="SMART" id="SM00345">
    <property type="entry name" value="HTH_GNTR"/>
    <property type="match status" value="1"/>
</dbReference>
<dbReference type="SUPFAM" id="SSF46785">
    <property type="entry name" value="Winged helix' DNA-binding domain"/>
    <property type="match status" value="1"/>
</dbReference>
<protein>
    <submittedName>
        <fullName evidence="5">GntR family transcriptional regulator</fullName>
    </submittedName>
</protein>
<dbReference type="CDD" id="cd07377">
    <property type="entry name" value="WHTH_GntR"/>
    <property type="match status" value="1"/>
</dbReference>
<dbReference type="Pfam" id="PF00392">
    <property type="entry name" value="GntR"/>
    <property type="match status" value="1"/>
</dbReference>
<dbReference type="PANTHER" id="PTHR44846:SF1">
    <property type="entry name" value="MANNOSYL-D-GLYCERATE TRANSPORT_METABOLISM SYSTEM REPRESSOR MNGR-RELATED"/>
    <property type="match status" value="1"/>
</dbReference>
<dbReference type="InterPro" id="IPR011663">
    <property type="entry name" value="UTRA"/>
</dbReference>
<organism evidence="5 6">
    <name type="scientific">Deinococcus humi</name>
    <dbReference type="NCBI Taxonomy" id="662880"/>
    <lineage>
        <taxon>Bacteria</taxon>
        <taxon>Thermotogati</taxon>
        <taxon>Deinococcota</taxon>
        <taxon>Deinococci</taxon>
        <taxon>Deinococcales</taxon>
        <taxon>Deinococcaceae</taxon>
        <taxon>Deinococcus</taxon>
    </lineage>
</organism>
<dbReference type="InterPro" id="IPR036390">
    <property type="entry name" value="WH_DNA-bd_sf"/>
</dbReference>
<reference evidence="5 6" key="1">
    <citation type="submission" date="2020-08" db="EMBL/GenBank/DDBJ databases">
        <title>Genomic Encyclopedia of Type Strains, Phase IV (KMG-IV): sequencing the most valuable type-strain genomes for metagenomic binning, comparative biology and taxonomic classification.</title>
        <authorList>
            <person name="Goeker M."/>
        </authorList>
    </citation>
    <scope>NUCLEOTIDE SEQUENCE [LARGE SCALE GENOMIC DNA]</scope>
    <source>
        <strain evidence="5 6">DSM 27939</strain>
    </source>
</reference>